<organism evidence="2 3">
    <name type="scientific">Prorocentrum cordatum</name>
    <dbReference type="NCBI Taxonomy" id="2364126"/>
    <lineage>
        <taxon>Eukaryota</taxon>
        <taxon>Sar</taxon>
        <taxon>Alveolata</taxon>
        <taxon>Dinophyceae</taxon>
        <taxon>Prorocentrales</taxon>
        <taxon>Prorocentraceae</taxon>
        <taxon>Prorocentrum</taxon>
    </lineage>
</organism>
<evidence type="ECO:0000313" key="3">
    <source>
        <dbReference type="Proteomes" id="UP001189429"/>
    </source>
</evidence>
<dbReference type="EMBL" id="CAUYUJ010000503">
    <property type="protein sequence ID" value="CAK0790917.1"/>
    <property type="molecule type" value="Genomic_DNA"/>
</dbReference>
<evidence type="ECO:0000256" key="1">
    <source>
        <dbReference type="SAM" id="MobiDB-lite"/>
    </source>
</evidence>
<name>A0ABN9PI51_9DINO</name>
<feature type="region of interest" description="Disordered" evidence="1">
    <location>
        <begin position="174"/>
        <end position="196"/>
    </location>
</feature>
<accession>A0ABN9PI51</accession>
<proteinExistence type="predicted"/>
<reference evidence="2" key="1">
    <citation type="submission" date="2023-10" db="EMBL/GenBank/DDBJ databases">
        <authorList>
            <person name="Chen Y."/>
            <person name="Shah S."/>
            <person name="Dougan E. K."/>
            <person name="Thang M."/>
            <person name="Chan C."/>
        </authorList>
    </citation>
    <scope>NUCLEOTIDE SEQUENCE [LARGE SCALE GENOMIC DNA]</scope>
</reference>
<dbReference type="Proteomes" id="UP001189429">
    <property type="component" value="Unassembled WGS sequence"/>
</dbReference>
<gene>
    <name evidence="2" type="ORF">PCOR1329_LOCUS2037</name>
</gene>
<evidence type="ECO:0000313" key="2">
    <source>
        <dbReference type="EMBL" id="CAK0790917.1"/>
    </source>
</evidence>
<sequence>MLALRELWTGFWAEVSEFQAVYSECRLRDPGVPPELRSTMNFAPLTCVFPELGGSSMVQRIHSPHEVVLRAAPKHDAQAQEMEGCFSVERDLRSCTVLTLARERSPREGLAACAELSAKYAGLSLGKDGGIQVHCCRRYPAAPLPVAQCQRECSSLKCGGRGTASLYLAAAEGGSRRGRPAQRPTQAPWACPKGPPPPYAASSTATGRCFPCPVRQGPGHNSALRCSTRGEDVKSSRTVLRITSDQEHRLVDAMEAKAAAHAAQAGLAELGAAWWACDEASVQDDKHRRTFVGGLMCWRREDRQGSARRGCVRWIAPFRASGASSKAELGGWVECAAAGQICEVARGSMVRLQLQSSAADPPVSRGATKEGAAALGATF</sequence>
<comment type="caution">
    <text evidence="2">The sequence shown here is derived from an EMBL/GenBank/DDBJ whole genome shotgun (WGS) entry which is preliminary data.</text>
</comment>
<keyword evidence="3" id="KW-1185">Reference proteome</keyword>
<protein>
    <submittedName>
        <fullName evidence="2">Uncharacterized protein</fullName>
    </submittedName>
</protein>